<feature type="signal peptide" evidence="2">
    <location>
        <begin position="1"/>
        <end position="21"/>
    </location>
</feature>
<dbReference type="KEGG" id="acht:bsdcttw_20760"/>
<evidence type="ECO:0000313" key="3">
    <source>
        <dbReference type="EMBL" id="BCJ99035.1"/>
    </source>
</evidence>
<sequence>MRKWLVTLLVCIMVFMLTACGAQSKNEPTGTNNSKGTTSEPTKKASTEKIHLIAPKVGLTDEQIQLAKDNAKKENRDLSPADQFYIGVTNKIAQDYPNYEMEYVDWGWAETLDQKQRSLILSGNAPSIVAGETFMPVYASSGMLEPLPQDIVDKVNPSFLINDSQGRPVSVAYKSSVFLLFYNKTLLKNAGLDPENPPKTWDEWKKMSDAVTASGKGEVFGGGVPSFPHAGGALRATPFFRQMGVDFGGGSSINLTDPKLQETLQFIRDMNANFPAGLGNNSDEGPLWSQFQDKDKGTIAFAVNGSWQKGALIDNGYDWGVTALPLPEGGVTGNCMVGAVYVGVPTTAEHKEDCFNLIRVLLDDELQKNWLHEGTPSALNIYIDSSAEYPDDETLKAAADALKSGTVKGLTTFDKNDAQIWEIIDTKVLARTTMTNDSIETICKEAQSEIENLLK</sequence>
<name>A0A7I8DPN8_9FIRM</name>
<accession>A0A7I8DPN8</accession>
<gene>
    <name evidence="3" type="ORF">bsdcttw_20760</name>
</gene>
<keyword evidence="4" id="KW-1185">Reference proteome</keyword>
<dbReference type="PANTHER" id="PTHR43649:SF12">
    <property type="entry name" value="DIACETYLCHITOBIOSE BINDING PROTEIN DASA"/>
    <property type="match status" value="1"/>
</dbReference>
<evidence type="ECO:0008006" key="5">
    <source>
        <dbReference type="Google" id="ProtNLM"/>
    </source>
</evidence>
<dbReference type="AlphaFoldDB" id="A0A7I8DPN8"/>
<dbReference type="SUPFAM" id="SSF53850">
    <property type="entry name" value="Periplasmic binding protein-like II"/>
    <property type="match status" value="1"/>
</dbReference>
<reference evidence="3 4" key="1">
    <citation type="submission" date="2020-08" db="EMBL/GenBank/DDBJ databases">
        <title>Draft genome sequencing of an Anaerocolumna strain isolated from anoxic soil subjected to BSD treatment.</title>
        <authorList>
            <person name="Uek A."/>
            <person name="Tonouchi A."/>
        </authorList>
    </citation>
    <scope>NUCLEOTIDE SEQUENCE [LARGE SCALE GENOMIC DNA]</scope>
    <source>
        <strain evidence="3 4">CTTW</strain>
    </source>
</reference>
<dbReference type="InterPro" id="IPR006059">
    <property type="entry name" value="SBP"/>
</dbReference>
<feature type="chain" id="PRO_5039275808" description="Extracellular solute-binding protein" evidence="2">
    <location>
        <begin position="22"/>
        <end position="455"/>
    </location>
</feature>
<protein>
    <recommendedName>
        <fullName evidence="5">Extracellular solute-binding protein</fullName>
    </recommendedName>
</protein>
<dbReference type="Gene3D" id="3.40.190.10">
    <property type="entry name" value="Periplasmic binding protein-like II"/>
    <property type="match status" value="1"/>
</dbReference>
<reference evidence="3 4" key="2">
    <citation type="submission" date="2020-08" db="EMBL/GenBank/DDBJ databases">
        <authorList>
            <person name="Ueki A."/>
            <person name="Tonouchi A."/>
        </authorList>
    </citation>
    <scope>NUCLEOTIDE SEQUENCE [LARGE SCALE GENOMIC DNA]</scope>
    <source>
        <strain evidence="3 4">CTTW</strain>
    </source>
</reference>
<dbReference type="RefSeq" id="WP_185259317.1">
    <property type="nucleotide sequence ID" value="NZ_AP023368.1"/>
</dbReference>
<feature type="region of interest" description="Disordered" evidence="1">
    <location>
        <begin position="25"/>
        <end position="46"/>
    </location>
</feature>
<dbReference type="Pfam" id="PF01547">
    <property type="entry name" value="SBP_bac_1"/>
    <property type="match status" value="1"/>
</dbReference>
<dbReference type="PROSITE" id="PS51257">
    <property type="entry name" value="PROKAR_LIPOPROTEIN"/>
    <property type="match status" value="1"/>
</dbReference>
<proteinExistence type="predicted"/>
<keyword evidence="2" id="KW-0732">Signal</keyword>
<dbReference type="Proteomes" id="UP000515703">
    <property type="component" value="Chromosome"/>
</dbReference>
<evidence type="ECO:0000256" key="1">
    <source>
        <dbReference type="SAM" id="MobiDB-lite"/>
    </source>
</evidence>
<dbReference type="PANTHER" id="PTHR43649">
    <property type="entry name" value="ARABINOSE-BINDING PROTEIN-RELATED"/>
    <property type="match status" value="1"/>
</dbReference>
<evidence type="ECO:0000313" key="4">
    <source>
        <dbReference type="Proteomes" id="UP000515703"/>
    </source>
</evidence>
<dbReference type="EMBL" id="AP023368">
    <property type="protein sequence ID" value="BCJ99035.1"/>
    <property type="molecule type" value="Genomic_DNA"/>
</dbReference>
<dbReference type="InterPro" id="IPR050490">
    <property type="entry name" value="Bact_solute-bd_prot1"/>
</dbReference>
<evidence type="ECO:0000256" key="2">
    <source>
        <dbReference type="SAM" id="SignalP"/>
    </source>
</evidence>
<feature type="compositionally biased region" description="Polar residues" evidence="1">
    <location>
        <begin position="25"/>
        <end position="40"/>
    </location>
</feature>
<organism evidence="3 4">
    <name type="scientific">Anaerocolumna chitinilytica</name>
    <dbReference type="NCBI Taxonomy" id="1727145"/>
    <lineage>
        <taxon>Bacteria</taxon>
        <taxon>Bacillati</taxon>
        <taxon>Bacillota</taxon>
        <taxon>Clostridia</taxon>
        <taxon>Lachnospirales</taxon>
        <taxon>Lachnospiraceae</taxon>
        <taxon>Anaerocolumna</taxon>
    </lineage>
</organism>